<keyword evidence="4" id="KW-0812">Transmembrane</keyword>
<protein>
    <recommendedName>
        <fullName evidence="2">3-phytase</fullName>
        <ecNumber evidence="2">3.1.3.8</ecNumber>
    </recommendedName>
</protein>
<evidence type="ECO:0000313" key="5">
    <source>
        <dbReference type="EMBL" id="KAF7937798.1"/>
    </source>
</evidence>
<dbReference type="PROSITE" id="PS00778">
    <property type="entry name" value="HIS_ACID_PHOSPHAT_2"/>
    <property type="match status" value="1"/>
</dbReference>
<dbReference type="GO" id="GO:0016158">
    <property type="term" value="F:inositol hexakisphosphate 3-phosphatase activity"/>
    <property type="evidence" value="ECO:0007669"/>
    <property type="project" value="UniProtKB-EC"/>
</dbReference>
<evidence type="ECO:0000313" key="6">
    <source>
        <dbReference type="Proteomes" id="UP000710849"/>
    </source>
</evidence>
<dbReference type="Pfam" id="PF00328">
    <property type="entry name" value="His_Phos_2"/>
    <property type="match status" value="1"/>
</dbReference>
<dbReference type="GO" id="GO:0003993">
    <property type="term" value="F:acid phosphatase activity"/>
    <property type="evidence" value="ECO:0007669"/>
    <property type="project" value="TreeGrafter"/>
</dbReference>
<keyword evidence="4" id="KW-0472">Membrane</keyword>
<comment type="caution">
    <text evidence="5">The sequence shown here is derived from an EMBL/GenBank/DDBJ whole genome shotgun (WGS) entry which is preliminary data.</text>
</comment>
<dbReference type="CDD" id="cd07061">
    <property type="entry name" value="HP_HAP_like"/>
    <property type="match status" value="1"/>
</dbReference>
<dbReference type="AlphaFoldDB" id="A0A9P5IH13"/>
<evidence type="ECO:0000256" key="4">
    <source>
        <dbReference type="SAM" id="Phobius"/>
    </source>
</evidence>
<keyword evidence="3" id="KW-0378">Hydrolase</keyword>
<dbReference type="Proteomes" id="UP000710849">
    <property type="component" value="Unassembled WGS sequence"/>
</dbReference>
<dbReference type="InterPro" id="IPR033379">
    <property type="entry name" value="Acid_Pase_AS"/>
</dbReference>
<reference evidence="5 6" key="1">
    <citation type="journal article" date="2020" name="Genome Biol. Evol.">
        <title>Comparative genomics of Sclerotiniaceae.</title>
        <authorList>
            <person name="Valero Jimenez C.A."/>
            <person name="Steentjes M."/>
            <person name="Scholten O.E."/>
            <person name="Van Kan J.A.L."/>
        </authorList>
    </citation>
    <scope>NUCLEOTIDE SEQUENCE [LARGE SCALE GENOMIC DNA]</scope>
    <source>
        <strain evidence="5 6">MUCL 94</strain>
    </source>
</reference>
<keyword evidence="6" id="KW-1185">Reference proteome</keyword>
<dbReference type="EMBL" id="RCSW01000015">
    <property type="protein sequence ID" value="KAF7937798.1"/>
    <property type="molecule type" value="Genomic_DNA"/>
</dbReference>
<dbReference type="PANTHER" id="PTHR20963:SF43">
    <property type="entry name" value="PUTATIVE (AFU_ORTHOLOGUE AFUA_7G01240)-RELATED"/>
    <property type="match status" value="1"/>
</dbReference>
<dbReference type="Gene3D" id="3.40.50.1240">
    <property type="entry name" value="Phosphoglycerate mutase-like"/>
    <property type="match status" value="1"/>
</dbReference>
<evidence type="ECO:0000256" key="3">
    <source>
        <dbReference type="ARBA" id="ARBA00022801"/>
    </source>
</evidence>
<dbReference type="FunFam" id="3.40.50.1240:FF:000147">
    <property type="match status" value="1"/>
</dbReference>
<name>A0A9P5IH13_9HELO</name>
<dbReference type="RefSeq" id="XP_038730946.1">
    <property type="nucleotide sequence ID" value="XM_038878108.1"/>
</dbReference>
<accession>A0A9P5IH13</accession>
<dbReference type="InterPro" id="IPR000560">
    <property type="entry name" value="His_Pase_clade-2"/>
</dbReference>
<feature type="transmembrane region" description="Helical" evidence="4">
    <location>
        <begin position="30"/>
        <end position="47"/>
    </location>
</feature>
<proteinExistence type="inferred from homology"/>
<dbReference type="EC" id="3.1.3.8" evidence="2"/>
<dbReference type="GeneID" id="62151182"/>
<dbReference type="SUPFAM" id="SSF53254">
    <property type="entry name" value="Phosphoglycerate mutase-like"/>
    <property type="match status" value="1"/>
</dbReference>
<dbReference type="InterPro" id="IPR029033">
    <property type="entry name" value="His_PPase_superfam"/>
</dbReference>
<evidence type="ECO:0000256" key="1">
    <source>
        <dbReference type="ARBA" id="ARBA00005375"/>
    </source>
</evidence>
<dbReference type="PANTHER" id="PTHR20963">
    <property type="entry name" value="MULTIPLE INOSITOL POLYPHOSPHATE PHOSPHATASE-RELATED"/>
    <property type="match status" value="1"/>
</dbReference>
<gene>
    <name evidence="5" type="ORF">EAE97_007594</name>
</gene>
<evidence type="ECO:0000256" key="2">
    <source>
        <dbReference type="ARBA" id="ARBA00012632"/>
    </source>
</evidence>
<organism evidence="5 6">
    <name type="scientific">Botrytis byssoidea</name>
    <dbReference type="NCBI Taxonomy" id="139641"/>
    <lineage>
        <taxon>Eukaryota</taxon>
        <taxon>Fungi</taxon>
        <taxon>Dikarya</taxon>
        <taxon>Ascomycota</taxon>
        <taxon>Pezizomycotina</taxon>
        <taxon>Leotiomycetes</taxon>
        <taxon>Helotiales</taxon>
        <taxon>Sclerotiniaceae</taxon>
        <taxon>Botrytis</taxon>
    </lineage>
</organism>
<sequence length="620" mass="68979">MPRYKGRASFPSSKYLGSSKSHHTERFRKIALFLVICAFLYASYIMLLDQILLLSLTGVTASALLPEKQPCSSSTNDVPQYFQTTPELWAGPTATGRAPFLAQTDPVSFAPTVTFVPNTPLETAQPIVGQGRNESIFQLMGQLTPYLPNPSGFGVAEYPLPPGAKIAQLQLRNIENQPLFKLFYVHQKLRQHVSESYSNIIYADNSQMLSRHGARYPTSGSNVATFGEKVANYTGKIDATGALSFLNDWKYELGYEILVPRGRQELYDSGILHYYKYAQLYNPHSKIIARTTTQDRMLKSAEYFMAGFFGLEWTNNVTIEVIIESTGYNNSLAGYDNCPNANNYRSAGGNNATNQWVATYLQNATARFQSMVSPEFNWTVVDTYAAQTMCPYETVAYGYSAFCNLFTYEEWVGFEYAIDLYFAGGSSFASPTGRAVGIGYVQEVVARLQNHTLGYSGSQINTTLDNNTATFPLNQSIYFDFSHDTNIMSILTAFGFTQFAEALPATHHPGPHNLTVSHMEPFGARLDIEIIKTPKPLAADRTYVDGKETTYVHFILNQRTLPLGLSFPECGADRLDGWCELDTFLDVQSKSTKDAQYEYACFGDYPAEPYGSVTNGVPNS</sequence>
<comment type="similarity">
    <text evidence="1">Belongs to the histidine acid phosphatase family.</text>
</comment>
<keyword evidence="4" id="KW-1133">Transmembrane helix</keyword>